<evidence type="ECO:0000313" key="8">
    <source>
        <dbReference type="EMBL" id="PHN16256.1"/>
    </source>
</evidence>
<dbReference type="OrthoDB" id="9785808at2"/>
<dbReference type="Pfam" id="PF00849">
    <property type="entry name" value="PseudoU_synth_2"/>
    <property type="match status" value="1"/>
</dbReference>
<dbReference type="CDD" id="cd02869">
    <property type="entry name" value="PseudoU_synth_RluA_like"/>
    <property type="match status" value="1"/>
</dbReference>
<dbReference type="InterPro" id="IPR050188">
    <property type="entry name" value="RluA_PseudoU_synthase"/>
</dbReference>
<dbReference type="InterPro" id="IPR002942">
    <property type="entry name" value="S4_RNA-bd"/>
</dbReference>
<dbReference type="Gene3D" id="3.30.2350.10">
    <property type="entry name" value="Pseudouridine synthase"/>
    <property type="match status" value="1"/>
</dbReference>
<dbReference type="Proteomes" id="UP000222818">
    <property type="component" value="Unassembled WGS sequence"/>
</dbReference>
<comment type="catalytic activity">
    <reaction evidence="6">
        <text>a uridine in RNA = a pseudouridine in RNA</text>
        <dbReference type="Rhea" id="RHEA:48348"/>
        <dbReference type="Rhea" id="RHEA-COMP:12068"/>
        <dbReference type="Rhea" id="RHEA-COMP:12069"/>
        <dbReference type="ChEBI" id="CHEBI:65314"/>
        <dbReference type="ChEBI" id="CHEBI:65315"/>
    </reaction>
</comment>
<accession>A0A2G0V711</accession>
<dbReference type="SUPFAM" id="SSF55120">
    <property type="entry name" value="Pseudouridine synthase"/>
    <property type="match status" value="1"/>
</dbReference>
<keyword evidence="2 6" id="KW-0413">Isomerase</keyword>
<keyword evidence="9" id="KW-1185">Reference proteome</keyword>
<evidence type="ECO:0000313" key="9">
    <source>
        <dbReference type="Proteomes" id="UP000222818"/>
    </source>
</evidence>
<evidence type="ECO:0000256" key="2">
    <source>
        <dbReference type="ARBA" id="ARBA00023235"/>
    </source>
</evidence>
<dbReference type="PROSITE" id="PS01129">
    <property type="entry name" value="PSI_RLU"/>
    <property type="match status" value="1"/>
</dbReference>
<dbReference type="EMBL" id="MKGN01000014">
    <property type="protein sequence ID" value="PHN16256.1"/>
    <property type="molecule type" value="Genomic_DNA"/>
</dbReference>
<evidence type="ECO:0000256" key="1">
    <source>
        <dbReference type="ARBA" id="ARBA00010876"/>
    </source>
</evidence>
<evidence type="ECO:0000256" key="5">
    <source>
        <dbReference type="PROSITE-ProRule" id="PRU00182"/>
    </source>
</evidence>
<dbReference type="EC" id="5.4.99.-" evidence="6"/>
<dbReference type="InterPro" id="IPR006224">
    <property type="entry name" value="PsdUridine_synth_RluA-like_CS"/>
</dbReference>
<dbReference type="PANTHER" id="PTHR21600:SF44">
    <property type="entry name" value="RIBOSOMAL LARGE SUBUNIT PSEUDOURIDINE SYNTHASE D"/>
    <property type="match status" value="1"/>
</dbReference>
<dbReference type="CDD" id="cd00165">
    <property type="entry name" value="S4"/>
    <property type="match status" value="1"/>
</dbReference>
<dbReference type="InterPro" id="IPR036986">
    <property type="entry name" value="S4_RNA-bd_sf"/>
</dbReference>
<evidence type="ECO:0000256" key="3">
    <source>
        <dbReference type="ARBA" id="ARBA00036882"/>
    </source>
</evidence>
<evidence type="ECO:0000256" key="6">
    <source>
        <dbReference type="RuleBase" id="RU362028"/>
    </source>
</evidence>
<evidence type="ECO:0000259" key="7">
    <source>
        <dbReference type="SMART" id="SM00363"/>
    </source>
</evidence>
<reference evidence="8 9" key="1">
    <citation type="journal article" date="2017" name="ISME J.">
        <title>Tremblaya phenacola PPER: an evolutionary beta-gammaproteobacterium collage.</title>
        <authorList>
            <person name="Gil R."/>
            <person name="Vargas-Chavez C."/>
            <person name="Lopez-Madrigal S."/>
            <person name="Santos-Garcia D."/>
            <person name="Latorre A."/>
            <person name="Moya A."/>
        </authorList>
    </citation>
    <scope>NUCLEOTIDE SEQUENCE [LARGE SCALE GENOMIC DNA]</scope>
    <source>
        <strain evidence="8 9">PPER</strain>
    </source>
</reference>
<organism evidence="8 9">
    <name type="scientific">Candidatus Tremblayella phenacoccinincola</name>
    <dbReference type="NCBI Taxonomy" id="1010676"/>
    <lineage>
        <taxon>Bacteria</taxon>
        <taxon>Pseudomonadati</taxon>
        <taxon>Pseudomonadota</taxon>
        <taxon>Betaproteobacteria</taxon>
        <taxon>Candidatus Tremblayella</taxon>
    </lineage>
</organism>
<sequence length="315" mass="36364">MNMIEPNNDVYVGLLNKTCRLDILLANICPTYSRSLFKKAIRFGSVKVNEQLVLTPNIRLFGLDLIDVRILYKGSLSINPQRIVLDIIYEDAYIIVLTKASGIILHPGFGNNEYTILNGLLYYYPPTIYIPRAGIVHRLDKETTGLLIIAKDITIYTKLVELFRLKQLIREYEGVSFGSLWFSGSIVKPILRSPVKRICMKTDLRGKLSISNYFVKERVPFHTRLRFVLETGRTHQLRIHMAYVKHPFVGDKTYGKSLYSSYLYNNLKEPNHQVLHAIKLELMHPVTFVKMKLDSPLTYDIITILTILREQSRTV</sequence>
<keyword evidence="5" id="KW-0694">RNA-binding</keyword>
<dbReference type="GO" id="GO:0160140">
    <property type="term" value="F:23S rRNA pseudouridine(1911/1915/1917) synthase activity"/>
    <property type="evidence" value="ECO:0007669"/>
    <property type="project" value="UniProtKB-EC"/>
</dbReference>
<dbReference type="SUPFAM" id="SSF55174">
    <property type="entry name" value="Alpha-L RNA-binding motif"/>
    <property type="match status" value="1"/>
</dbReference>
<dbReference type="GO" id="GO:0003723">
    <property type="term" value="F:RNA binding"/>
    <property type="evidence" value="ECO:0007669"/>
    <property type="project" value="UniProtKB-KW"/>
</dbReference>
<proteinExistence type="inferred from homology"/>
<dbReference type="GO" id="GO:0000455">
    <property type="term" value="P:enzyme-directed rRNA pseudouridine synthesis"/>
    <property type="evidence" value="ECO:0007669"/>
    <property type="project" value="UniProtKB-ARBA"/>
</dbReference>
<feature type="active site" evidence="4">
    <location>
        <position position="140"/>
    </location>
</feature>
<feature type="domain" description="RNA-binding S4" evidence="7">
    <location>
        <begin position="19"/>
        <end position="84"/>
    </location>
</feature>
<protein>
    <recommendedName>
        <fullName evidence="6">Pseudouridine synthase</fullName>
        <ecNumber evidence="6">5.4.99.-</ecNumber>
    </recommendedName>
</protein>
<dbReference type="SMART" id="SM00363">
    <property type="entry name" value="S4"/>
    <property type="match status" value="1"/>
</dbReference>
<dbReference type="AlphaFoldDB" id="A0A2G0V711"/>
<name>A0A2G0V711_9PROT</name>
<dbReference type="PROSITE" id="PS50889">
    <property type="entry name" value="S4"/>
    <property type="match status" value="1"/>
</dbReference>
<dbReference type="NCBIfam" id="TIGR00005">
    <property type="entry name" value="rluA_subfam"/>
    <property type="match status" value="1"/>
</dbReference>
<dbReference type="Gene3D" id="3.10.290.10">
    <property type="entry name" value="RNA-binding S4 domain"/>
    <property type="match status" value="1"/>
</dbReference>
<dbReference type="InterPro" id="IPR006145">
    <property type="entry name" value="PsdUridine_synth_RsuA/RluA"/>
</dbReference>
<evidence type="ECO:0000256" key="4">
    <source>
        <dbReference type="PIRSR" id="PIRSR606225-1"/>
    </source>
</evidence>
<dbReference type="InterPro" id="IPR020103">
    <property type="entry name" value="PsdUridine_synth_cat_dom_sf"/>
</dbReference>
<comment type="caution">
    <text evidence="8">The sequence shown here is derived from an EMBL/GenBank/DDBJ whole genome shotgun (WGS) entry which is preliminary data.</text>
</comment>
<comment type="catalytic activity">
    <reaction evidence="3">
        <text>uridine(1911/1915/1917) in 23S rRNA = pseudouridine(1911/1915/1917) in 23S rRNA</text>
        <dbReference type="Rhea" id="RHEA:42524"/>
        <dbReference type="Rhea" id="RHEA-COMP:10097"/>
        <dbReference type="Rhea" id="RHEA-COMP:10098"/>
        <dbReference type="ChEBI" id="CHEBI:65314"/>
        <dbReference type="ChEBI" id="CHEBI:65315"/>
        <dbReference type="EC" id="5.4.99.23"/>
    </reaction>
</comment>
<comment type="function">
    <text evidence="6">Responsible for synthesis of pseudouridine from uracil.</text>
</comment>
<dbReference type="InterPro" id="IPR006225">
    <property type="entry name" value="PsdUridine_synth_RluC/D"/>
</dbReference>
<dbReference type="PANTHER" id="PTHR21600">
    <property type="entry name" value="MITOCHONDRIAL RNA PSEUDOURIDINE SYNTHASE"/>
    <property type="match status" value="1"/>
</dbReference>
<comment type="similarity">
    <text evidence="1 6">Belongs to the pseudouridine synthase RluA family.</text>
</comment>
<gene>
    <name evidence="8" type="primary">rluD</name>
    <name evidence="8" type="ORF">TPPER_00130</name>
</gene>
<dbReference type="RefSeq" id="WP_099336863.1">
    <property type="nucleotide sequence ID" value="NZ_MKGN01000014.1"/>
</dbReference>